<dbReference type="Pfam" id="PF13480">
    <property type="entry name" value="Acetyltransf_6"/>
    <property type="match status" value="1"/>
</dbReference>
<feature type="domain" description="BioF2-like acetyltransferase" evidence="1">
    <location>
        <begin position="196"/>
        <end position="347"/>
    </location>
</feature>
<evidence type="ECO:0000313" key="3">
    <source>
        <dbReference type="Proteomes" id="UP001055156"/>
    </source>
</evidence>
<dbReference type="Proteomes" id="UP001055156">
    <property type="component" value="Unassembled WGS sequence"/>
</dbReference>
<dbReference type="InterPro" id="IPR038740">
    <property type="entry name" value="BioF2-like_GNAT_dom"/>
</dbReference>
<proteinExistence type="predicted"/>
<reference evidence="2" key="2">
    <citation type="submission" date="2021-08" db="EMBL/GenBank/DDBJ databases">
        <authorList>
            <person name="Tani A."/>
            <person name="Ola A."/>
            <person name="Ogura Y."/>
            <person name="Katsura K."/>
            <person name="Hayashi T."/>
        </authorList>
    </citation>
    <scope>NUCLEOTIDE SEQUENCE</scope>
    <source>
        <strain evidence="2">NBRC 15689</strain>
    </source>
</reference>
<organism evidence="2 3">
    <name type="scientific">Methylobacterium organophilum</name>
    <dbReference type="NCBI Taxonomy" id="410"/>
    <lineage>
        <taxon>Bacteria</taxon>
        <taxon>Pseudomonadati</taxon>
        <taxon>Pseudomonadota</taxon>
        <taxon>Alphaproteobacteria</taxon>
        <taxon>Hyphomicrobiales</taxon>
        <taxon>Methylobacteriaceae</taxon>
        <taxon>Methylobacterium</taxon>
    </lineage>
</organism>
<accession>A0ABQ4T8R1</accession>
<reference evidence="2" key="1">
    <citation type="journal article" date="2021" name="Front. Microbiol.">
        <title>Comprehensive Comparative Genomics and Phenotyping of Methylobacterium Species.</title>
        <authorList>
            <person name="Alessa O."/>
            <person name="Ogura Y."/>
            <person name="Fujitani Y."/>
            <person name="Takami H."/>
            <person name="Hayashi T."/>
            <person name="Sahin N."/>
            <person name="Tani A."/>
        </authorList>
    </citation>
    <scope>NUCLEOTIDE SEQUENCE</scope>
    <source>
        <strain evidence="2">NBRC 15689</strain>
    </source>
</reference>
<dbReference type="InterPro" id="IPR016181">
    <property type="entry name" value="Acyl_CoA_acyltransferase"/>
</dbReference>
<comment type="caution">
    <text evidence="2">The sequence shown here is derived from an EMBL/GenBank/DDBJ whole genome shotgun (WGS) entry which is preliminary data.</text>
</comment>
<dbReference type="SUPFAM" id="SSF55729">
    <property type="entry name" value="Acyl-CoA N-acyltransferases (Nat)"/>
    <property type="match status" value="1"/>
</dbReference>
<keyword evidence="3" id="KW-1185">Reference proteome</keyword>
<dbReference type="RefSeq" id="WP_373324982.1">
    <property type="nucleotide sequence ID" value="NZ_BPQV01000005.1"/>
</dbReference>
<protein>
    <recommendedName>
        <fullName evidence="1">BioF2-like acetyltransferase domain-containing protein</fullName>
    </recommendedName>
</protein>
<name>A0ABQ4T8R1_METOR</name>
<gene>
    <name evidence="2" type="ORF">LKMONMHP_2118</name>
</gene>
<evidence type="ECO:0000259" key="1">
    <source>
        <dbReference type="Pfam" id="PF13480"/>
    </source>
</evidence>
<evidence type="ECO:0000313" key="2">
    <source>
        <dbReference type="EMBL" id="GJE27260.1"/>
    </source>
</evidence>
<sequence>MTALATQLMGSTTMLERSDRDLVPELHRSLASVEPVWRALEAEAAPFATPYQRFDWVRAFVETELGTDPQAQAGRLRVIVLRDARGRARAILPLTVSRAHGVSTARVVGAKHANFHMPFFACAEAAALVPESLTAALVAAGRAGGIDLFLLDHQPRVFDGMPNPLSAGGHPCPSDAYGMRLGPDAEATLKRAFSGDARKKLRAKERKLVEAHGPILHRVATTQEMVDPILDAFFAQKAARFAAMGVPDPYADPAARRFVQAATRIAPGRVPAIEVHALVAEASGRVFATFGGAVDARRFSGIWTSFDPDPEIGRSSPGDLLLSKLIGQQTEAGRHAFDLGVGEARYKANTCDETIELVERIIPVTLAGRAHAWIALGRLEARRRIKRSPRLLAAVQRLRRLRTR</sequence>
<dbReference type="EMBL" id="BPQV01000005">
    <property type="protein sequence ID" value="GJE27260.1"/>
    <property type="molecule type" value="Genomic_DNA"/>
</dbReference>